<dbReference type="PANTHER" id="PTHR43459">
    <property type="entry name" value="ENOYL-COA HYDRATASE"/>
    <property type="match status" value="1"/>
</dbReference>
<protein>
    <submittedName>
        <fullName evidence="2">Enoyl-CoA delta isomerase 3-like isoform X1</fullName>
    </submittedName>
</protein>
<dbReference type="InterPro" id="IPR029045">
    <property type="entry name" value="ClpP/crotonase-like_dom_sf"/>
</dbReference>
<name>A0A6P6SJX8_COFAR</name>
<proteinExistence type="predicted"/>
<dbReference type="CDD" id="cd06558">
    <property type="entry name" value="crotonase-like"/>
    <property type="match status" value="1"/>
</dbReference>
<dbReference type="GeneID" id="113692263"/>
<evidence type="ECO:0000313" key="1">
    <source>
        <dbReference type="Proteomes" id="UP001652660"/>
    </source>
</evidence>
<accession>A0A6P6SJX8</accession>
<dbReference type="SUPFAM" id="SSF52096">
    <property type="entry name" value="ClpP/crotonase"/>
    <property type="match status" value="1"/>
</dbReference>
<reference evidence="2" key="2">
    <citation type="submission" date="2025-08" db="UniProtKB">
        <authorList>
            <consortium name="RefSeq"/>
        </authorList>
    </citation>
    <scope>IDENTIFICATION</scope>
    <source>
        <tissue evidence="2">Leaves</tissue>
    </source>
</reference>
<dbReference type="AlphaFoldDB" id="A0A6P6SJX8"/>
<dbReference type="OrthoDB" id="2139957at2759"/>
<evidence type="ECO:0000313" key="2">
    <source>
        <dbReference type="RefSeq" id="XP_027066450.1"/>
    </source>
</evidence>
<sequence length="274" mass="31198">MKITLIRQCTKFRLEQFRHSLVLTLLETHKRDQHLLNPTVIDSFRGYLEEVNVKSKATPGSVLITTAQGGSFCRGFDFRKKRCRLMQLLVTNKLWCINSIRYVRSHAGGSEDKAYKEMNDGFKDVVKDLISLPMPTIAAINGYATEAGLILALSHDHLTMKQVVEPYLRAELLSRKRSYPGYFAALIRSKVGCPLARRKLLLRDVQIDAEEAAKIGLLDWNHEVATEKDALEVAKTQADELAKKEWDGELYAEMRQLLYPELCKELELTSSHSC</sequence>
<dbReference type="InterPro" id="IPR001753">
    <property type="entry name" value="Enoyl-CoA_hydra/iso"/>
</dbReference>
<reference evidence="1" key="1">
    <citation type="journal article" date="2025" name="Foods">
        <title>Unveiling the Microbial Signatures of Arabica Coffee Cherries: Insights into Ripeness Specific Diversity, Functional Traits, and Implications for Quality and Safety.</title>
        <authorList>
            <consortium name="RefSeq"/>
            <person name="Tenea G.N."/>
            <person name="Cifuentes V."/>
            <person name="Reyes P."/>
            <person name="Cevallos-Vallejos M."/>
        </authorList>
    </citation>
    <scope>NUCLEOTIDE SEQUENCE [LARGE SCALE GENOMIC DNA]</scope>
</reference>
<dbReference type="Pfam" id="PF00378">
    <property type="entry name" value="ECH_1"/>
    <property type="match status" value="1"/>
</dbReference>
<dbReference type="RefSeq" id="XP_027066450.1">
    <property type="nucleotide sequence ID" value="XM_027210649.2"/>
</dbReference>
<keyword evidence="1" id="KW-1185">Reference proteome</keyword>
<dbReference type="Proteomes" id="UP001652660">
    <property type="component" value="Chromosome 6c"/>
</dbReference>
<dbReference type="Gene3D" id="3.90.226.10">
    <property type="entry name" value="2-enoyl-CoA Hydratase, Chain A, domain 1"/>
    <property type="match status" value="1"/>
</dbReference>
<gene>
    <name evidence="2" type="primary">LOC113692263</name>
</gene>
<organism evidence="1 2">
    <name type="scientific">Coffea arabica</name>
    <name type="common">Arabian coffee</name>
    <dbReference type="NCBI Taxonomy" id="13443"/>
    <lineage>
        <taxon>Eukaryota</taxon>
        <taxon>Viridiplantae</taxon>
        <taxon>Streptophyta</taxon>
        <taxon>Embryophyta</taxon>
        <taxon>Tracheophyta</taxon>
        <taxon>Spermatophyta</taxon>
        <taxon>Magnoliopsida</taxon>
        <taxon>eudicotyledons</taxon>
        <taxon>Gunneridae</taxon>
        <taxon>Pentapetalae</taxon>
        <taxon>asterids</taxon>
        <taxon>lamiids</taxon>
        <taxon>Gentianales</taxon>
        <taxon>Rubiaceae</taxon>
        <taxon>Ixoroideae</taxon>
        <taxon>Gardenieae complex</taxon>
        <taxon>Bertiereae - Coffeeae clade</taxon>
        <taxon>Coffeeae</taxon>
        <taxon>Coffea</taxon>
    </lineage>
</organism>
<dbReference type="PANTHER" id="PTHR43459:SF1">
    <property type="entry name" value="EG:BACN32G11.4 PROTEIN"/>
    <property type="match status" value="1"/>
</dbReference>